<feature type="transmembrane region" description="Helical" evidence="1">
    <location>
        <begin position="33"/>
        <end position="50"/>
    </location>
</feature>
<feature type="transmembrane region" description="Helical" evidence="1">
    <location>
        <begin position="55"/>
        <end position="74"/>
    </location>
</feature>
<evidence type="ECO:0000256" key="1">
    <source>
        <dbReference type="SAM" id="Phobius"/>
    </source>
</evidence>
<protein>
    <submittedName>
        <fullName evidence="2">Uncharacterized protein</fullName>
    </submittedName>
</protein>
<evidence type="ECO:0000313" key="2">
    <source>
        <dbReference type="EMBL" id="QHS93812.1"/>
    </source>
</evidence>
<keyword evidence="1" id="KW-0812">Transmembrane</keyword>
<dbReference type="EMBL" id="MN739210">
    <property type="protein sequence ID" value="QHS93812.1"/>
    <property type="molecule type" value="Genomic_DNA"/>
</dbReference>
<reference evidence="2" key="1">
    <citation type="journal article" date="2020" name="Nature">
        <title>Giant virus diversity and host interactions through global metagenomics.</title>
        <authorList>
            <person name="Schulz F."/>
            <person name="Roux S."/>
            <person name="Paez-Espino D."/>
            <person name="Jungbluth S."/>
            <person name="Walsh D.A."/>
            <person name="Denef V.J."/>
            <person name="McMahon K.D."/>
            <person name="Konstantinidis K.T."/>
            <person name="Eloe-Fadrosh E.A."/>
            <person name="Kyrpides N.C."/>
            <person name="Woyke T."/>
        </authorList>
    </citation>
    <scope>NUCLEOTIDE SEQUENCE</scope>
    <source>
        <strain evidence="2">GVMAG-M-3300018080-19</strain>
    </source>
</reference>
<sequence>MHIIKLIILLVLLYGMLLTYILDEPQERQAEWMLPAWAVLNVIVVIMCYFKVKWFWILALCLAMWIVLQSVWGWQNKAATDYAILPLYTLAVAVASWICTTHTYHVPLPATYGPSSPPQNATDFFKEAYPQAT</sequence>
<feature type="transmembrane region" description="Helical" evidence="1">
    <location>
        <begin position="80"/>
        <end position="99"/>
    </location>
</feature>
<dbReference type="AlphaFoldDB" id="A0A6C0BPA4"/>
<proteinExistence type="predicted"/>
<organism evidence="2">
    <name type="scientific">viral metagenome</name>
    <dbReference type="NCBI Taxonomy" id="1070528"/>
    <lineage>
        <taxon>unclassified sequences</taxon>
        <taxon>metagenomes</taxon>
        <taxon>organismal metagenomes</taxon>
    </lineage>
</organism>
<name>A0A6C0BPA4_9ZZZZ</name>
<keyword evidence="1" id="KW-0472">Membrane</keyword>
<keyword evidence="1" id="KW-1133">Transmembrane helix</keyword>
<accession>A0A6C0BPA4</accession>